<sequence length="166" mass="17490">MGTEPEIDATDEAESYPPNRSVITYANWPQAAAIGGLAGLARPALAALGVGSPAGVLIALPEFHLWWLIHVAYSIVFGAVFGVIVYHERLRSAAKAIPTGAVLGLGYGAVLWLVNVVIGWNVLLAGYAFTTAQQVDVFAVEPIVDHLLFGLLLGLGYALVVGRLLD</sequence>
<keyword evidence="3" id="KW-1185">Reference proteome</keyword>
<dbReference type="Proteomes" id="UP000011607">
    <property type="component" value="Unassembled WGS sequence"/>
</dbReference>
<dbReference type="eggNOG" id="arCOG06357">
    <property type="taxonomic scope" value="Archaea"/>
</dbReference>
<keyword evidence="1" id="KW-0472">Membrane</keyword>
<evidence type="ECO:0000313" key="3">
    <source>
        <dbReference type="Proteomes" id="UP000011607"/>
    </source>
</evidence>
<feature type="transmembrane region" description="Helical" evidence="1">
    <location>
        <begin position="143"/>
        <end position="165"/>
    </location>
</feature>
<proteinExistence type="predicted"/>
<gene>
    <name evidence="2" type="ORF">C446_06880</name>
</gene>
<feature type="transmembrane region" description="Helical" evidence="1">
    <location>
        <begin position="99"/>
        <end position="123"/>
    </location>
</feature>
<evidence type="ECO:0000256" key="1">
    <source>
        <dbReference type="SAM" id="Phobius"/>
    </source>
</evidence>
<dbReference type="EMBL" id="AOMA01000070">
    <property type="protein sequence ID" value="EMA40881.1"/>
    <property type="molecule type" value="Genomic_DNA"/>
</dbReference>
<organism evidence="2 3">
    <name type="scientific">Halobiforma nitratireducens JCM 10879</name>
    <dbReference type="NCBI Taxonomy" id="1227454"/>
    <lineage>
        <taxon>Archaea</taxon>
        <taxon>Methanobacteriati</taxon>
        <taxon>Methanobacteriota</taxon>
        <taxon>Stenosarchaea group</taxon>
        <taxon>Halobacteria</taxon>
        <taxon>Halobacteriales</taxon>
        <taxon>Natrialbaceae</taxon>
        <taxon>Halobiforma</taxon>
    </lineage>
</organism>
<feature type="transmembrane region" description="Helical" evidence="1">
    <location>
        <begin position="65"/>
        <end position="87"/>
    </location>
</feature>
<name>M0M595_9EURY</name>
<protein>
    <submittedName>
        <fullName evidence="2">Uncharacterized protein</fullName>
    </submittedName>
</protein>
<keyword evidence="1" id="KW-1133">Transmembrane helix</keyword>
<keyword evidence="1" id="KW-0812">Transmembrane</keyword>
<dbReference type="RefSeq" id="WP_006672317.1">
    <property type="nucleotide sequence ID" value="NZ_AOMA01000070.1"/>
</dbReference>
<comment type="caution">
    <text evidence="2">The sequence shown here is derived from an EMBL/GenBank/DDBJ whole genome shotgun (WGS) entry which is preliminary data.</text>
</comment>
<evidence type="ECO:0000313" key="2">
    <source>
        <dbReference type="EMBL" id="EMA40881.1"/>
    </source>
</evidence>
<accession>M0M595</accession>
<reference evidence="2 3" key="1">
    <citation type="journal article" date="2014" name="PLoS Genet.">
        <title>Phylogenetically driven sequencing of extremely halophilic archaea reveals strategies for static and dynamic osmo-response.</title>
        <authorList>
            <person name="Becker E.A."/>
            <person name="Seitzer P.M."/>
            <person name="Tritt A."/>
            <person name="Larsen D."/>
            <person name="Krusor M."/>
            <person name="Yao A.I."/>
            <person name="Wu D."/>
            <person name="Madern D."/>
            <person name="Eisen J.A."/>
            <person name="Darling A.E."/>
            <person name="Facciotti M.T."/>
        </authorList>
    </citation>
    <scope>NUCLEOTIDE SEQUENCE [LARGE SCALE GENOMIC DNA]</scope>
    <source>
        <strain evidence="2 3">JCM 10879</strain>
    </source>
</reference>
<dbReference type="OrthoDB" id="204680at2157"/>
<dbReference type="AlphaFoldDB" id="M0M595"/>